<dbReference type="AlphaFoldDB" id="A0A5N5W8B7"/>
<gene>
    <name evidence="1" type="ORF">FRZ00_13200</name>
</gene>
<accession>A0A5N5W8B7</accession>
<proteinExistence type="predicted"/>
<keyword evidence="2" id="KW-1185">Reference proteome</keyword>
<dbReference type="InterPro" id="IPR015057">
    <property type="entry name" value="Rv2632c-like"/>
</dbReference>
<dbReference type="Pfam" id="PF08962">
    <property type="entry name" value="Rv2632c-like"/>
    <property type="match status" value="1"/>
</dbReference>
<protein>
    <submittedName>
        <fullName evidence="1">DUF1876 domain-containing protein</fullName>
    </submittedName>
</protein>
<dbReference type="RefSeq" id="WP_004938332.1">
    <property type="nucleotide sequence ID" value="NZ_JBEOXQ010000175.1"/>
</dbReference>
<sequence length="88" mass="9429">MQHVAGWHVEVEFDEDERHVRAAALLRLRDGTEVRARGKAARHPDDPGEARVGEELAGARALVDLAEQLAAKGGHEAADLRAETATAG</sequence>
<evidence type="ECO:0000313" key="1">
    <source>
        <dbReference type="EMBL" id="KAB7845453.1"/>
    </source>
</evidence>
<name>A0A5N5W8B7_STRMB</name>
<dbReference type="Proteomes" id="UP000327000">
    <property type="component" value="Unassembled WGS sequence"/>
</dbReference>
<dbReference type="OrthoDB" id="3386932at2"/>
<dbReference type="Gene3D" id="3.30.160.240">
    <property type="entry name" value="Rv1738"/>
    <property type="match status" value="1"/>
</dbReference>
<comment type="caution">
    <text evidence="1">The sequence shown here is derived from an EMBL/GenBank/DDBJ whole genome shotgun (WGS) entry which is preliminary data.</text>
</comment>
<organism evidence="1 2">
    <name type="scientific">Streptomyces mobaraensis</name>
    <name type="common">Streptoverticillium mobaraense</name>
    <dbReference type="NCBI Taxonomy" id="35621"/>
    <lineage>
        <taxon>Bacteria</taxon>
        <taxon>Bacillati</taxon>
        <taxon>Actinomycetota</taxon>
        <taxon>Actinomycetes</taxon>
        <taxon>Kitasatosporales</taxon>
        <taxon>Streptomycetaceae</taxon>
        <taxon>Streptomyces</taxon>
    </lineage>
</organism>
<evidence type="ECO:0000313" key="2">
    <source>
        <dbReference type="Proteomes" id="UP000327000"/>
    </source>
</evidence>
<dbReference type="SUPFAM" id="SSF143212">
    <property type="entry name" value="Rv2632c-like"/>
    <property type="match status" value="1"/>
</dbReference>
<dbReference type="EMBL" id="VOKX01000026">
    <property type="protein sequence ID" value="KAB7845453.1"/>
    <property type="molecule type" value="Genomic_DNA"/>
</dbReference>
<reference evidence="1 2" key="1">
    <citation type="journal article" date="2019" name="Microb. Cell Fact.">
        <title>Exploring novel herbicidin analogues by transcriptional regulator overexpression and MS/MS molecular networking.</title>
        <authorList>
            <person name="Shi Y."/>
            <person name="Gu R."/>
            <person name="Li Y."/>
            <person name="Wang X."/>
            <person name="Ren W."/>
            <person name="Li X."/>
            <person name="Wang L."/>
            <person name="Xie Y."/>
            <person name="Hong B."/>
        </authorList>
    </citation>
    <scope>NUCLEOTIDE SEQUENCE [LARGE SCALE GENOMIC DNA]</scope>
    <source>
        <strain evidence="1 2">US-43</strain>
    </source>
</reference>
<dbReference type="InterPro" id="IPR038070">
    <property type="entry name" value="Rv2632c-like_sf"/>
</dbReference>